<evidence type="ECO:0000313" key="3">
    <source>
        <dbReference type="Proteomes" id="UP000886724"/>
    </source>
</evidence>
<sequence length="380" mass="46159">MRYIYEESLNGLKDLKHIEWFLRHNEQYEFNSLESKNLVNSLFYKIQKKNIFYSDIINEYNTLVRLFENNPFNYKYDALKHDNIAITSKYKNNYFIEVQDNENNKYIVPYQYILDNPIEHDIDSINKNFNEKLSTDRKNVVSNFEVIDQHYKQYWSGDVCQAIARYHNINYGKDYNIKGLICCFIIYNYLLLRIIHESQFVSIITHFGEFFSNDYWAYYSADYVFSGHTFLGIIVMLLIVYFIYLDYYYIYGLYYILFVWRKYDNVYKHHKNVLNYYNHFETDWKSSVKDPLPDQIVKVNHRNSIYIPLIKMTSRKYNFYQNRTIKENGKETKKAVLIDVLVPKKKFYKSPIKKQLLKLLLLLIFVEAICHVTMIIQYLE</sequence>
<keyword evidence="1" id="KW-0812">Transmembrane</keyword>
<keyword evidence="1" id="KW-1133">Transmembrane helix</keyword>
<accession>A0A9D2BNP8</accession>
<feature type="transmembrane region" description="Helical" evidence="1">
    <location>
        <begin position="356"/>
        <end position="379"/>
    </location>
</feature>
<organism evidence="2 3">
    <name type="scientific">Candidatus Erysipelatoclostridium merdavium</name>
    <dbReference type="NCBI Taxonomy" id="2838566"/>
    <lineage>
        <taxon>Bacteria</taxon>
        <taxon>Bacillati</taxon>
        <taxon>Bacillota</taxon>
        <taxon>Erysipelotrichia</taxon>
        <taxon>Erysipelotrichales</taxon>
        <taxon>Erysipelotrichales incertae sedis</taxon>
    </lineage>
</organism>
<reference evidence="2" key="1">
    <citation type="journal article" date="2021" name="PeerJ">
        <title>Extensive microbial diversity within the chicken gut microbiome revealed by metagenomics and culture.</title>
        <authorList>
            <person name="Gilroy R."/>
            <person name="Ravi A."/>
            <person name="Getino M."/>
            <person name="Pursley I."/>
            <person name="Horton D.L."/>
            <person name="Alikhan N.F."/>
            <person name="Baker D."/>
            <person name="Gharbi K."/>
            <person name="Hall N."/>
            <person name="Watson M."/>
            <person name="Adriaenssens E.M."/>
            <person name="Foster-Nyarko E."/>
            <person name="Jarju S."/>
            <person name="Secka A."/>
            <person name="Antonio M."/>
            <person name="Oren A."/>
            <person name="Chaudhuri R.R."/>
            <person name="La Ragione R."/>
            <person name="Hildebrand F."/>
            <person name="Pallen M.J."/>
        </authorList>
    </citation>
    <scope>NUCLEOTIDE SEQUENCE</scope>
    <source>
        <strain evidence="2">ChiGjej1B1-14440</strain>
    </source>
</reference>
<proteinExistence type="predicted"/>
<dbReference type="Proteomes" id="UP000886724">
    <property type="component" value="Unassembled WGS sequence"/>
</dbReference>
<feature type="transmembrane region" description="Helical" evidence="1">
    <location>
        <begin position="216"/>
        <end position="244"/>
    </location>
</feature>
<comment type="caution">
    <text evidence="2">The sequence shown here is derived from an EMBL/GenBank/DDBJ whole genome shotgun (WGS) entry which is preliminary data.</text>
</comment>
<feature type="transmembrane region" description="Helical" evidence="1">
    <location>
        <begin position="175"/>
        <end position="196"/>
    </location>
</feature>
<keyword evidence="1" id="KW-0472">Membrane</keyword>
<protein>
    <submittedName>
        <fullName evidence="2">Uncharacterized protein</fullName>
    </submittedName>
</protein>
<reference evidence="2" key="2">
    <citation type="submission" date="2021-04" db="EMBL/GenBank/DDBJ databases">
        <authorList>
            <person name="Gilroy R."/>
        </authorList>
    </citation>
    <scope>NUCLEOTIDE SEQUENCE</scope>
    <source>
        <strain evidence="2">ChiGjej1B1-14440</strain>
    </source>
</reference>
<evidence type="ECO:0000256" key="1">
    <source>
        <dbReference type="SAM" id="Phobius"/>
    </source>
</evidence>
<dbReference type="AlphaFoldDB" id="A0A9D2BNP8"/>
<name>A0A9D2BNP8_9FIRM</name>
<dbReference type="EMBL" id="DXET01000285">
    <property type="protein sequence ID" value="HIX82766.1"/>
    <property type="molecule type" value="Genomic_DNA"/>
</dbReference>
<gene>
    <name evidence="2" type="ORF">H9980_12485</name>
</gene>
<evidence type="ECO:0000313" key="2">
    <source>
        <dbReference type="EMBL" id="HIX82766.1"/>
    </source>
</evidence>